<protein>
    <submittedName>
        <fullName evidence="1">Uncharacterized protein</fullName>
    </submittedName>
</protein>
<keyword evidence="2" id="KW-1185">Reference proteome</keyword>
<evidence type="ECO:0000313" key="2">
    <source>
        <dbReference type="Proteomes" id="UP000265703"/>
    </source>
</evidence>
<reference evidence="1 2" key="1">
    <citation type="submission" date="2018-06" db="EMBL/GenBank/DDBJ databases">
        <title>Comparative genomics reveals the genomic features of Rhizophagus irregularis, R. cerebriforme, R. diaphanum and Gigaspora rosea, and their symbiotic lifestyle signature.</title>
        <authorList>
            <person name="Morin E."/>
            <person name="San Clemente H."/>
            <person name="Chen E.C.H."/>
            <person name="De La Providencia I."/>
            <person name="Hainaut M."/>
            <person name="Kuo A."/>
            <person name="Kohler A."/>
            <person name="Murat C."/>
            <person name="Tang N."/>
            <person name="Roy S."/>
            <person name="Loubradou J."/>
            <person name="Henrissat B."/>
            <person name="Grigoriev I.V."/>
            <person name="Corradi N."/>
            <person name="Roux C."/>
            <person name="Martin F.M."/>
        </authorList>
    </citation>
    <scope>NUCLEOTIDE SEQUENCE [LARGE SCALE GENOMIC DNA]</scope>
    <source>
        <strain evidence="1 2">DAOM 227022</strain>
    </source>
</reference>
<dbReference type="EMBL" id="QKYT01000503">
    <property type="protein sequence ID" value="RIA84293.1"/>
    <property type="molecule type" value="Genomic_DNA"/>
</dbReference>
<gene>
    <name evidence="1" type="ORF">C1645_832480</name>
</gene>
<proteinExistence type="predicted"/>
<sequence length="135" mass="15671">MSNHIYDAYYIDVPHENINNTLTGTSNNLTNSIGSVNNVTTINTHNSNINSSTNFNPPIIHYNNNPQRFLSQTFWHVYNKFQSRLLKEYPDTPCVYCGRLLYKNKATWIVYNSSQSYPIEEINQINVCDQYGVLR</sequence>
<comment type="caution">
    <text evidence="1">The sequence shown here is derived from an EMBL/GenBank/DDBJ whole genome shotgun (WGS) entry which is preliminary data.</text>
</comment>
<organism evidence="1 2">
    <name type="scientific">Glomus cerebriforme</name>
    <dbReference type="NCBI Taxonomy" id="658196"/>
    <lineage>
        <taxon>Eukaryota</taxon>
        <taxon>Fungi</taxon>
        <taxon>Fungi incertae sedis</taxon>
        <taxon>Mucoromycota</taxon>
        <taxon>Glomeromycotina</taxon>
        <taxon>Glomeromycetes</taxon>
        <taxon>Glomerales</taxon>
        <taxon>Glomeraceae</taxon>
        <taxon>Glomus</taxon>
    </lineage>
</organism>
<dbReference type="Proteomes" id="UP000265703">
    <property type="component" value="Unassembled WGS sequence"/>
</dbReference>
<name>A0A397SDE1_9GLOM</name>
<accession>A0A397SDE1</accession>
<dbReference type="OrthoDB" id="2440770at2759"/>
<dbReference type="AlphaFoldDB" id="A0A397SDE1"/>
<feature type="non-terminal residue" evidence="1">
    <location>
        <position position="135"/>
    </location>
</feature>
<evidence type="ECO:0000313" key="1">
    <source>
        <dbReference type="EMBL" id="RIA84293.1"/>
    </source>
</evidence>